<feature type="binding site" evidence="9">
    <location>
        <begin position="11"/>
        <end position="13"/>
    </location>
    <ligand>
        <name>substrate</name>
    </ligand>
</feature>
<proteinExistence type="inferred from homology"/>
<evidence type="ECO:0000256" key="3">
    <source>
        <dbReference type="ARBA" id="ARBA00022741"/>
    </source>
</evidence>
<dbReference type="InterPro" id="IPR002139">
    <property type="entry name" value="Ribo/fructo_kinase"/>
</dbReference>
<comment type="cofactor">
    <cofactor evidence="9">
        <name>Mg(2+)</name>
        <dbReference type="ChEBI" id="CHEBI:18420"/>
    </cofactor>
    <text evidence="9">Requires a divalent cation, most likely magnesium in vivo, as an electrophilic catalyst to aid phosphoryl group transfer. It is the chelate of the metal and the nucleotide that is the actual substrate.</text>
</comment>
<feature type="binding site" evidence="9">
    <location>
        <begin position="39"/>
        <end position="43"/>
    </location>
    <ligand>
        <name>substrate</name>
    </ligand>
</feature>
<dbReference type="InterPro" id="IPR029056">
    <property type="entry name" value="Ribokinase-like"/>
</dbReference>
<comment type="catalytic activity">
    <reaction evidence="9">
        <text>D-ribose + ATP = D-ribose 5-phosphate + ADP + H(+)</text>
        <dbReference type="Rhea" id="RHEA:13697"/>
        <dbReference type="ChEBI" id="CHEBI:15378"/>
        <dbReference type="ChEBI" id="CHEBI:30616"/>
        <dbReference type="ChEBI" id="CHEBI:47013"/>
        <dbReference type="ChEBI" id="CHEBI:78346"/>
        <dbReference type="ChEBI" id="CHEBI:456216"/>
        <dbReference type="EC" id="2.7.1.15"/>
    </reaction>
</comment>
<feature type="binding site" evidence="9">
    <location>
        <position position="184"/>
    </location>
    <ligand>
        <name>ATP</name>
        <dbReference type="ChEBI" id="CHEBI:30616"/>
    </ligand>
</feature>
<dbReference type="SUPFAM" id="SSF53613">
    <property type="entry name" value="Ribokinase-like"/>
    <property type="match status" value="1"/>
</dbReference>
<keyword evidence="6 9" id="KW-0460">Magnesium</keyword>
<dbReference type="Pfam" id="PF00294">
    <property type="entry name" value="PfkB"/>
    <property type="match status" value="1"/>
</dbReference>
<comment type="function">
    <text evidence="9">Catalyzes the phosphorylation of ribose at O-5 in a reaction requiring ATP and magnesium. The resulting D-ribose-5-phosphate can then be used either for sythesis of nucleotides, histidine, and tryptophan, or as a component of the pentose phosphate pathway.</text>
</comment>
<dbReference type="PRINTS" id="PR00990">
    <property type="entry name" value="RIBOKINASE"/>
</dbReference>
<keyword evidence="2 9" id="KW-0479">Metal-binding</keyword>
<comment type="subcellular location">
    <subcellularLocation>
        <location evidence="9">Cytoplasm</location>
    </subcellularLocation>
</comment>
<keyword evidence="13" id="KW-1185">Reference proteome</keyword>
<keyword evidence="5 9" id="KW-0067">ATP-binding</keyword>
<keyword evidence="9" id="KW-0963">Cytoplasm</keyword>
<dbReference type="RefSeq" id="WP_213809270.1">
    <property type="nucleotide sequence ID" value="NZ_JAAMFK010000006.1"/>
</dbReference>
<feature type="binding site" evidence="9">
    <location>
        <position position="250"/>
    </location>
    <ligand>
        <name>K(+)</name>
        <dbReference type="ChEBI" id="CHEBI:29103"/>
    </ligand>
</feature>
<reference evidence="12 13" key="1">
    <citation type="submission" date="2020-02" db="EMBL/GenBank/DDBJ databases">
        <title>Fructobacillus sp. isolated from paper mulberry of Taiwan.</title>
        <authorList>
            <person name="Lin S.-T."/>
        </authorList>
    </citation>
    <scope>NUCLEOTIDE SEQUENCE [LARGE SCALE GENOMIC DNA]</scope>
    <source>
        <strain evidence="12 13">M2-14</strain>
    </source>
</reference>
<dbReference type="HAMAP" id="MF_01987">
    <property type="entry name" value="Ribokinase"/>
    <property type="match status" value="1"/>
</dbReference>
<dbReference type="CDD" id="cd01174">
    <property type="entry name" value="ribokinase"/>
    <property type="match status" value="1"/>
</dbReference>
<evidence type="ECO:0000256" key="4">
    <source>
        <dbReference type="ARBA" id="ARBA00022777"/>
    </source>
</evidence>
<dbReference type="InterPro" id="IPR011877">
    <property type="entry name" value="Ribokinase"/>
</dbReference>
<dbReference type="Proteomes" id="UP001519504">
    <property type="component" value="Unassembled WGS sequence"/>
</dbReference>
<keyword evidence="4 9" id="KW-0418">Kinase</keyword>
<keyword evidence="8 9" id="KW-0119">Carbohydrate metabolism</keyword>
<feature type="active site" description="Proton acceptor" evidence="9">
    <location>
        <position position="254"/>
    </location>
</feature>
<accession>A0ABS5R0M8</accession>
<dbReference type="PANTHER" id="PTHR10584">
    <property type="entry name" value="SUGAR KINASE"/>
    <property type="match status" value="1"/>
</dbReference>
<comment type="caution">
    <text evidence="12">The sequence shown here is derived from an EMBL/GenBank/DDBJ whole genome shotgun (WGS) entry which is preliminary data.</text>
</comment>
<dbReference type="InterPro" id="IPR011611">
    <property type="entry name" value="PfkB_dom"/>
</dbReference>
<comment type="similarity">
    <text evidence="9">Belongs to the carbohydrate kinase PfkB family. Ribokinase subfamily.</text>
</comment>
<keyword evidence="1 9" id="KW-0808">Transferase</keyword>
<feature type="domain" description="Carbohydrate kinase PfkB" evidence="11">
    <location>
        <begin position="1"/>
        <end position="297"/>
    </location>
</feature>
<feature type="binding site" evidence="9">
    <location>
        <position position="290"/>
    </location>
    <ligand>
        <name>K(+)</name>
        <dbReference type="ChEBI" id="CHEBI:29103"/>
    </ligand>
</feature>
<evidence type="ECO:0000256" key="7">
    <source>
        <dbReference type="ARBA" id="ARBA00022958"/>
    </source>
</evidence>
<comment type="pathway">
    <text evidence="9">Carbohydrate metabolism; D-ribose degradation; D-ribose 5-phosphate from beta-D-ribopyranose: step 2/2.</text>
</comment>
<feature type="binding site" evidence="9">
    <location>
        <position position="139"/>
    </location>
    <ligand>
        <name>substrate</name>
    </ligand>
</feature>
<dbReference type="PANTHER" id="PTHR10584:SF166">
    <property type="entry name" value="RIBOKINASE"/>
    <property type="match status" value="1"/>
</dbReference>
<comment type="caution">
    <text evidence="9">Lacks conserved residue(s) required for the propagation of feature annotation.</text>
</comment>
<feature type="binding site" evidence="9">
    <location>
        <position position="248"/>
    </location>
    <ligand>
        <name>K(+)</name>
        <dbReference type="ChEBI" id="CHEBI:29103"/>
    </ligand>
</feature>
<evidence type="ECO:0000256" key="9">
    <source>
        <dbReference type="HAMAP-Rule" id="MF_01987"/>
    </source>
</evidence>
<feature type="binding site" evidence="9">
    <location>
        <begin position="222"/>
        <end position="227"/>
    </location>
    <ligand>
        <name>ATP</name>
        <dbReference type="ChEBI" id="CHEBI:30616"/>
    </ligand>
</feature>
<evidence type="ECO:0000256" key="1">
    <source>
        <dbReference type="ARBA" id="ARBA00022679"/>
    </source>
</evidence>
<dbReference type="Gene3D" id="3.40.1190.20">
    <property type="match status" value="1"/>
</dbReference>
<comment type="subunit">
    <text evidence="9">Homodimer.</text>
</comment>
<feature type="binding site" evidence="9">
    <location>
        <position position="285"/>
    </location>
    <ligand>
        <name>K(+)</name>
        <dbReference type="ChEBI" id="CHEBI:29103"/>
    </ligand>
</feature>
<gene>
    <name evidence="9 12" type="primary">rbsK</name>
    <name evidence="12" type="ORF">G6R29_05040</name>
</gene>
<evidence type="ECO:0000256" key="6">
    <source>
        <dbReference type="ARBA" id="ARBA00022842"/>
    </source>
</evidence>
<dbReference type="GO" id="GO:0004747">
    <property type="term" value="F:ribokinase activity"/>
    <property type="evidence" value="ECO:0007669"/>
    <property type="project" value="UniProtKB-EC"/>
</dbReference>
<evidence type="ECO:0000313" key="13">
    <source>
        <dbReference type="Proteomes" id="UP001519504"/>
    </source>
</evidence>
<feature type="binding site" evidence="9">
    <location>
        <position position="254"/>
    </location>
    <ligand>
        <name>substrate</name>
    </ligand>
</feature>
<keyword evidence="7 9" id="KW-0630">Potassium</keyword>
<dbReference type="EC" id="2.7.1.15" evidence="9 10"/>
<name>A0ABS5R0M8_9LACO</name>
<evidence type="ECO:0000313" key="12">
    <source>
        <dbReference type="EMBL" id="MBS9338985.1"/>
    </source>
</evidence>
<evidence type="ECO:0000259" key="11">
    <source>
        <dbReference type="Pfam" id="PF00294"/>
    </source>
</evidence>
<evidence type="ECO:0000256" key="8">
    <source>
        <dbReference type="ARBA" id="ARBA00023277"/>
    </source>
</evidence>
<dbReference type="NCBIfam" id="TIGR02152">
    <property type="entry name" value="D_ribokin_bact"/>
    <property type="match status" value="1"/>
</dbReference>
<evidence type="ECO:0000256" key="2">
    <source>
        <dbReference type="ARBA" id="ARBA00022723"/>
    </source>
</evidence>
<organism evidence="12 13">
    <name type="scientific">Fructobacillus broussonetiae</name>
    <dbReference type="NCBI Taxonomy" id="2713173"/>
    <lineage>
        <taxon>Bacteria</taxon>
        <taxon>Bacillati</taxon>
        <taxon>Bacillota</taxon>
        <taxon>Bacilli</taxon>
        <taxon>Lactobacillales</taxon>
        <taxon>Lactobacillaceae</taxon>
        <taxon>Fructobacillus</taxon>
    </lineage>
</organism>
<comment type="activity regulation">
    <text evidence="9">Activated by a monovalent cation that binds near, but not in, the active site. The most likely occupant of the site in vivo is potassium. Ion binding induces a conformational change that may alter substrate affinity.</text>
</comment>
<sequence>MNKILVIGSLNVDVLQQIERLPKEGETLAIHNKSTNFGGKGANQAVAAARQGADLTFVGAVGADSEGKSYRELLEQEGINTSHLLEKDQPTGTAFIMLEDNGHNTILVHGGANMALTAKDVEDADEYFRDADVVIAQLEVPGAAIKRGFELAKIYGALTILNPAPVTENIDPSILANTDLLVPNETEGAALIGLKPTTNQKELERRVSLYQAKLSLTNIIITLGEDGCFYSVNGKVGRLNNAIVNAIDTTGAGDTFIGTIAAHLDPKFENVRETLERATLAAGLVVSRQGAIPAIPTAEEIDELALETESFV</sequence>
<keyword evidence="3 9" id="KW-0547">Nucleotide-binding</keyword>
<dbReference type="EMBL" id="JAAMFK010000006">
    <property type="protein sequence ID" value="MBS9338985.1"/>
    <property type="molecule type" value="Genomic_DNA"/>
</dbReference>
<protein>
    <recommendedName>
        <fullName evidence="9 10">Ribokinase</fullName>
        <shortName evidence="9">RK</shortName>
        <ecNumber evidence="9 10">2.7.1.15</ecNumber>
    </recommendedName>
</protein>
<feature type="binding site" evidence="9">
    <location>
        <begin position="253"/>
        <end position="254"/>
    </location>
    <ligand>
        <name>ATP</name>
        <dbReference type="ChEBI" id="CHEBI:30616"/>
    </ligand>
</feature>
<evidence type="ECO:0000256" key="5">
    <source>
        <dbReference type="ARBA" id="ARBA00022840"/>
    </source>
</evidence>
<feature type="binding site" evidence="9">
    <location>
        <position position="288"/>
    </location>
    <ligand>
        <name>K(+)</name>
        <dbReference type="ChEBI" id="CHEBI:29103"/>
    </ligand>
</feature>
<evidence type="ECO:0000256" key="10">
    <source>
        <dbReference type="NCBIfam" id="TIGR02152"/>
    </source>
</evidence>